<evidence type="ECO:0000313" key="12">
    <source>
        <dbReference type="Proteomes" id="UP000619079"/>
    </source>
</evidence>
<feature type="domain" description="POTRA" evidence="10">
    <location>
        <begin position="116"/>
        <end position="193"/>
    </location>
</feature>
<dbReference type="NCBIfam" id="TIGR03303">
    <property type="entry name" value="OM_YaeT"/>
    <property type="match status" value="1"/>
</dbReference>
<dbReference type="InterPro" id="IPR023707">
    <property type="entry name" value="OM_assembly_BamA"/>
</dbReference>
<dbReference type="PROSITE" id="PS51779">
    <property type="entry name" value="POTRA"/>
    <property type="match status" value="3"/>
</dbReference>
<dbReference type="Proteomes" id="UP000619079">
    <property type="component" value="Unassembled WGS sequence"/>
</dbReference>
<dbReference type="RefSeq" id="WP_199024635.1">
    <property type="nucleotide sequence ID" value="NZ_JAELVR010000005.1"/>
</dbReference>
<dbReference type="GO" id="GO:0009279">
    <property type="term" value="C:cell outer membrane"/>
    <property type="evidence" value="ECO:0007669"/>
    <property type="project" value="UniProtKB-SubCell"/>
</dbReference>
<protein>
    <recommendedName>
        <fullName evidence="8 9">Outer membrane protein assembly factor BamA</fullName>
    </recommendedName>
</protein>
<feature type="domain" description="POTRA" evidence="10">
    <location>
        <begin position="48"/>
        <end position="115"/>
    </location>
</feature>
<feature type="domain" description="POTRA" evidence="10">
    <location>
        <begin position="369"/>
        <end position="442"/>
    </location>
</feature>
<comment type="similarity">
    <text evidence="8">Belongs to the BamA family.</text>
</comment>
<evidence type="ECO:0000256" key="1">
    <source>
        <dbReference type="ARBA" id="ARBA00004370"/>
    </source>
</evidence>
<dbReference type="Gene3D" id="2.40.160.50">
    <property type="entry name" value="membrane protein fhac: a member of the omp85/tpsb transporter family"/>
    <property type="match status" value="1"/>
</dbReference>
<keyword evidence="4 8" id="KW-0732">Signal</keyword>
<dbReference type="GO" id="GO:0043165">
    <property type="term" value="P:Gram-negative-bacterium-type cell outer membrane assembly"/>
    <property type="evidence" value="ECO:0007669"/>
    <property type="project" value="UniProtKB-UniRule"/>
</dbReference>
<evidence type="ECO:0000256" key="6">
    <source>
        <dbReference type="ARBA" id="ARBA00023136"/>
    </source>
</evidence>
<gene>
    <name evidence="8 11" type="primary">bamA</name>
    <name evidence="11" type="ORF">JF290_08225</name>
</gene>
<evidence type="ECO:0000313" key="11">
    <source>
        <dbReference type="EMBL" id="MBJ6371512.1"/>
    </source>
</evidence>
<evidence type="ECO:0000256" key="7">
    <source>
        <dbReference type="ARBA" id="ARBA00023237"/>
    </source>
</evidence>
<keyword evidence="6 8" id="KW-0472">Membrane</keyword>
<dbReference type="PANTHER" id="PTHR12815:SF23">
    <property type="entry name" value="OUTER MEMBRANE PROTEIN ASSEMBLY FACTOR BAMA"/>
    <property type="match status" value="1"/>
</dbReference>
<dbReference type="Gene3D" id="3.10.20.310">
    <property type="entry name" value="membrane protein fhac"/>
    <property type="match status" value="5"/>
</dbReference>
<keyword evidence="12" id="KW-1185">Reference proteome</keyword>
<proteinExistence type="inferred from homology"/>
<evidence type="ECO:0000256" key="8">
    <source>
        <dbReference type="HAMAP-Rule" id="MF_01430"/>
    </source>
</evidence>
<reference evidence="11" key="1">
    <citation type="submission" date="2020-12" db="EMBL/GenBank/DDBJ databases">
        <title>Sedimentitalea sp. nov., isolated from sand in Incheon.</title>
        <authorList>
            <person name="Kim W."/>
        </authorList>
    </citation>
    <scope>NUCLEOTIDE SEQUENCE</scope>
    <source>
        <strain evidence="11">CAU 1593</strain>
    </source>
</reference>
<dbReference type="InterPro" id="IPR034746">
    <property type="entry name" value="POTRA"/>
</dbReference>
<dbReference type="EMBL" id="JAELVR010000005">
    <property type="protein sequence ID" value="MBJ6371512.1"/>
    <property type="molecule type" value="Genomic_DNA"/>
</dbReference>
<keyword evidence="3 8" id="KW-0812">Transmembrane</keyword>
<comment type="function">
    <text evidence="8">Part of the outer membrane protein assembly complex, which is involved in assembly and insertion of beta-barrel proteins into the outer membrane.</text>
</comment>
<keyword evidence="7 8" id="KW-0998">Cell outer membrane</keyword>
<evidence type="ECO:0000256" key="5">
    <source>
        <dbReference type="ARBA" id="ARBA00022737"/>
    </source>
</evidence>
<evidence type="ECO:0000256" key="2">
    <source>
        <dbReference type="ARBA" id="ARBA00022452"/>
    </source>
</evidence>
<dbReference type="HAMAP" id="MF_01430">
    <property type="entry name" value="OM_assembly_BamA"/>
    <property type="match status" value="1"/>
</dbReference>
<dbReference type="AlphaFoldDB" id="A0A8J7J714"/>
<comment type="caution">
    <text evidence="11">The sequence shown here is derived from an EMBL/GenBank/DDBJ whole genome shotgun (WGS) entry which is preliminary data.</text>
</comment>
<dbReference type="InterPro" id="IPR010827">
    <property type="entry name" value="BamA/TamA_POTRA"/>
</dbReference>
<dbReference type="PANTHER" id="PTHR12815">
    <property type="entry name" value="SORTING AND ASSEMBLY MACHINERY SAMM50 PROTEIN FAMILY MEMBER"/>
    <property type="match status" value="1"/>
</dbReference>
<organism evidence="11 12">
    <name type="scientific">Sedimentitalea arenosa</name>
    <dbReference type="NCBI Taxonomy" id="2798803"/>
    <lineage>
        <taxon>Bacteria</taxon>
        <taxon>Pseudomonadati</taxon>
        <taxon>Pseudomonadota</taxon>
        <taxon>Alphaproteobacteria</taxon>
        <taxon>Rhodobacterales</taxon>
        <taxon>Paracoccaceae</taxon>
        <taxon>Sedimentitalea</taxon>
    </lineage>
</organism>
<accession>A0A8J7J714</accession>
<evidence type="ECO:0000256" key="9">
    <source>
        <dbReference type="NCBIfam" id="TIGR03303"/>
    </source>
</evidence>
<evidence type="ECO:0000256" key="3">
    <source>
        <dbReference type="ARBA" id="ARBA00022692"/>
    </source>
</evidence>
<dbReference type="Pfam" id="PF01103">
    <property type="entry name" value="Omp85"/>
    <property type="match status" value="1"/>
</dbReference>
<dbReference type="Pfam" id="PF07244">
    <property type="entry name" value="POTRA"/>
    <property type="match status" value="4"/>
</dbReference>
<evidence type="ECO:0000256" key="4">
    <source>
        <dbReference type="ARBA" id="ARBA00022729"/>
    </source>
</evidence>
<comment type="subcellular location">
    <subcellularLocation>
        <location evidence="8">Cell outer membrane</location>
    </subcellularLocation>
    <subcellularLocation>
        <location evidence="1">Membrane</location>
    </subcellularLocation>
</comment>
<dbReference type="InterPro" id="IPR039910">
    <property type="entry name" value="D15-like"/>
</dbReference>
<dbReference type="GO" id="GO:0051205">
    <property type="term" value="P:protein insertion into membrane"/>
    <property type="evidence" value="ECO:0007669"/>
    <property type="project" value="UniProtKB-UniRule"/>
</dbReference>
<dbReference type="InterPro" id="IPR000184">
    <property type="entry name" value="Bac_surfAg_D15"/>
</dbReference>
<keyword evidence="5 8" id="KW-0677">Repeat</keyword>
<dbReference type="PIRSF" id="PIRSF006076">
    <property type="entry name" value="OM_assembly_OMP85"/>
    <property type="match status" value="1"/>
</dbReference>
<keyword evidence="2 8" id="KW-1134">Transmembrane beta strand</keyword>
<name>A0A8J7J714_9RHOB</name>
<sequence length="804" mass="88847">MILGNAAGTSRYVSRFPAYMLYQALAFIFLFVATTSLVVPTPAAAQSYTFNSVQVEGNQRIQTSTIIAYTGIEAGKSISAGELNAAYQRIVDSGVFETVDLQPRGNTLVIQVEERPTINTVSIEGNRRIDDEALQGFIESKSRQVFNPARAEADAAIIAEAYSQQGRIAATVTPRIIRRSDNRVDLVFEISEGDTIEVERISFVGNQVYSDRRLRRVLQTKQAGILRSFIRADTLIEDRIEFDKQVLRDFYLSRGYVDFRILGTNVELTQERDGFFLVMNVQEGQQFRFGSITTSSEMSQADPVVFQDVLRVRPGVVYSPSLIENSIARMERLGIQQGIDFLRVEPRITRNDRDLTLDVEFVLTRGPRVFVERIDVEGNTTTLDRVIRRQFRIVEGDPFNPREIRESAERIRALGFFATADVETREGSAPDQVIVDVDVEEQPTGSLNLGGAYSVTDGFGIAIGLTENNFLGRGQRLSFNISTAQESDEYILGFSEPNLLGRDLRFDIDLGVTTRSSSFATYDLDRAFFRPALSFPVSENGTVQLRYSYENSEMLSRGEDFDTSTNPPTPLPTSGAVITNEIAQGKKTSSSIGLSYSYDSRVTGLNPNAGVLFQIGADFGGVGGDSEYIKSSAKIIAQQRVLNEEVVLRASFEAGALSWQSDRSSRSIDRYILTPAIFRGFEPAGVGPRDQSNGFDDAIGGNYYAVARLEAEFPLGLPEEIGLRGGVFYDVGNLWGLENVDTAGATCGGVVGPCGADGSWRHVVGVSLLWTTAFGPLRFNFSKALKKEVFDKEQTFDLTIQARF</sequence>
<evidence type="ECO:0000259" key="10">
    <source>
        <dbReference type="PROSITE" id="PS51779"/>
    </source>
</evidence>
<comment type="subunit">
    <text evidence="8">Part of the Bam complex.</text>
</comment>